<comment type="caution">
    <text evidence="4">The sequence shown here is derived from an EMBL/GenBank/DDBJ whole genome shotgun (WGS) entry which is preliminary data.</text>
</comment>
<sequence length="129" mass="14546">MSDATEQKKIKIILAEDDKFISRAYKDGLERAGFIVIPVMDGVTALEKIKQEKPDMVLLDLIMPVKNGFEVLKDIKADDAIKNIPIIILSNLGQDSDIEKGRELGAVDYLIKSNFSMNEVIEKIKTYFK</sequence>
<evidence type="ECO:0000256" key="2">
    <source>
        <dbReference type="PROSITE-ProRule" id="PRU00169"/>
    </source>
</evidence>
<dbReference type="InterPro" id="IPR001789">
    <property type="entry name" value="Sig_transdc_resp-reg_receiver"/>
</dbReference>
<dbReference type="SMART" id="SM00448">
    <property type="entry name" value="REC"/>
    <property type="match status" value="1"/>
</dbReference>
<evidence type="ECO:0000313" key="4">
    <source>
        <dbReference type="EMBL" id="OGF26837.1"/>
    </source>
</evidence>
<dbReference type="GO" id="GO:0000160">
    <property type="term" value="P:phosphorelay signal transduction system"/>
    <property type="evidence" value="ECO:0007669"/>
    <property type="project" value="InterPro"/>
</dbReference>
<dbReference type="SUPFAM" id="SSF52172">
    <property type="entry name" value="CheY-like"/>
    <property type="match status" value="1"/>
</dbReference>
<dbReference type="PANTHER" id="PTHR44591:SF3">
    <property type="entry name" value="RESPONSE REGULATORY DOMAIN-CONTAINING PROTEIN"/>
    <property type="match status" value="1"/>
</dbReference>
<keyword evidence="1 2" id="KW-0597">Phosphoprotein</keyword>
<dbReference type="PANTHER" id="PTHR44591">
    <property type="entry name" value="STRESS RESPONSE REGULATOR PROTEIN 1"/>
    <property type="match status" value="1"/>
</dbReference>
<evidence type="ECO:0000259" key="3">
    <source>
        <dbReference type="PROSITE" id="PS50110"/>
    </source>
</evidence>
<feature type="domain" description="Response regulatory" evidence="3">
    <location>
        <begin position="11"/>
        <end position="127"/>
    </location>
</feature>
<evidence type="ECO:0000313" key="5">
    <source>
        <dbReference type="Proteomes" id="UP000178367"/>
    </source>
</evidence>
<dbReference type="Proteomes" id="UP000178367">
    <property type="component" value="Unassembled WGS sequence"/>
</dbReference>
<proteinExistence type="predicted"/>
<dbReference type="EMBL" id="MFGB01000013">
    <property type="protein sequence ID" value="OGF26837.1"/>
    <property type="molecule type" value="Genomic_DNA"/>
</dbReference>
<dbReference type="CDD" id="cd17574">
    <property type="entry name" value="REC_OmpR"/>
    <property type="match status" value="1"/>
</dbReference>
<dbReference type="PROSITE" id="PS50110">
    <property type="entry name" value="RESPONSE_REGULATORY"/>
    <property type="match status" value="1"/>
</dbReference>
<protein>
    <recommendedName>
        <fullName evidence="3">Response regulatory domain-containing protein</fullName>
    </recommendedName>
</protein>
<reference evidence="4 5" key="1">
    <citation type="journal article" date="2016" name="Nat. Commun.">
        <title>Thousands of microbial genomes shed light on interconnected biogeochemical processes in an aquifer system.</title>
        <authorList>
            <person name="Anantharaman K."/>
            <person name="Brown C.T."/>
            <person name="Hug L.A."/>
            <person name="Sharon I."/>
            <person name="Castelle C.J."/>
            <person name="Probst A.J."/>
            <person name="Thomas B.C."/>
            <person name="Singh A."/>
            <person name="Wilkins M.J."/>
            <person name="Karaoz U."/>
            <person name="Brodie E.L."/>
            <person name="Williams K.H."/>
            <person name="Hubbard S.S."/>
            <person name="Banfield J.F."/>
        </authorList>
    </citation>
    <scope>NUCLEOTIDE SEQUENCE [LARGE SCALE GENOMIC DNA]</scope>
</reference>
<accession>A0A1F5SJE4</accession>
<gene>
    <name evidence="4" type="ORF">A2227_06130</name>
</gene>
<dbReference type="AlphaFoldDB" id="A0A1F5SJE4"/>
<name>A0A1F5SJE4_9BACT</name>
<dbReference type="InterPro" id="IPR050595">
    <property type="entry name" value="Bact_response_regulator"/>
</dbReference>
<feature type="modified residue" description="4-aspartylphosphate" evidence="2">
    <location>
        <position position="60"/>
    </location>
</feature>
<dbReference type="STRING" id="1797994.A2227_06130"/>
<organism evidence="4 5">
    <name type="scientific">Candidatus Falkowbacteria bacterium RIFOXYA2_FULL_47_19</name>
    <dbReference type="NCBI Taxonomy" id="1797994"/>
    <lineage>
        <taxon>Bacteria</taxon>
        <taxon>Candidatus Falkowiibacteriota</taxon>
    </lineage>
</organism>
<evidence type="ECO:0000256" key="1">
    <source>
        <dbReference type="ARBA" id="ARBA00022553"/>
    </source>
</evidence>
<dbReference type="InterPro" id="IPR011006">
    <property type="entry name" value="CheY-like_superfamily"/>
</dbReference>
<dbReference type="Gene3D" id="3.40.50.2300">
    <property type="match status" value="1"/>
</dbReference>
<dbReference type="Pfam" id="PF00072">
    <property type="entry name" value="Response_reg"/>
    <property type="match status" value="1"/>
</dbReference>